<evidence type="ECO:0000313" key="1">
    <source>
        <dbReference type="EMBL" id="DAF55721.1"/>
    </source>
</evidence>
<protein>
    <submittedName>
        <fullName evidence="1">Uncharacterized protein</fullName>
    </submittedName>
</protein>
<name>A0A8S5SXG4_9CAUD</name>
<proteinExistence type="predicted"/>
<sequence length="336" mass="37515">MDYKIDPKQVRDLNKNLEKMKVLADIREVDPETLEIDNHKLKVIASSTGGVTKSYVDSGDKNNKDYIDSKINTLSTVAKTGNYNELNNKPDLKPVATSGSYSDLENKPALKPVATTGNYNDLDNKPALKPVATSGSYNDLTGKPNLHTVATSGSYNDLKDKPNISDSIIYKKIYSYTVDDFDTEQEVVKEVPLDFNKYWKIIVDAHYESGEGTSQRWDYVQAIVNNPPMTFANCLQVGAQHNATNREPIVRTLDQVVAVWTVAHFASSYHIEIMTNNELKNFPMYRAESFGGTTGNLFTQEISGRIIAHPRNITALKIMLNRPEKGGKIVVYGVEK</sequence>
<reference evidence="1" key="1">
    <citation type="journal article" date="2021" name="Proc. Natl. Acad. Sci. U.S.A.">
        <title>A Catalog of Tens of Thousands of Viruses from Human Metagenomes Reveals Hidden Associations with Chronic Diseases.</title>
        <authorList>
            <person name="Tisza M.J."/>
            <person name="Buck C.B."/>
        </authorList>
    </citation>
    <scope>NUCLEOTIDE SEQUENCE</scope>
    <source>
        <strain evidence="1">CtAkS7</strain>
    </source>
</reference>
<accession>A0A8S5SXG4</accession>
<dbReference type="EMBL" id="BK032698">
    <property type="protein sequence ID" value="DAF55721.1"/>
    <property type="molecule type" value="Genomic_DNA"/>
</dbReference>
<organism evidence="1">
    <name type="scientific">Siphoviridae sp. ctAkS7</name>
    <dbReference type="NCBI Taxonomy" id="2827798"/>
    <lineage>
        <taxon>Viruses</taxon>
        <taxon>Duplodnaviria</taxon>
        <taxon>Heunggongvirae</taxon>
        <taxon>Uroviricota</taxon>
        <taxon>Caudoviricetes</taxon>
    </lineage>
</organism>